<proteinExistence type="inferred from homology"/>
<feature type="binding site" evidence="6">
    <location>
        <position position="68"/>
    </location>
    <ligand>
        <name>molybdate</name>
        <dbReference type="ChEBI" id="CHEBI:36264"/>
    </ligand>
</feature>
<comment type="caution">
    <text evidence="7">The sequence shown here is derived from an EMBL/GenBank/DDBJ whole genome shotgun (WGS) entry which is preliminary data.</text>
</comment>
<protein>
    <submittedName>
        <fullName evidence="7">Molybdate transport system substrate-binding protein</fullName>
    </submittedName>
</protein>
<evidence type="ECO:0000256" key="4">
    <source>
        <dbReference type="ARBA" id="ARBA00022729"/>
    </source>
</evidence>
<gene>
    <name evidence="7" type="ORF">DFR28_103119</name>
</gene>
<dbReference type="PANTHER" id="PTHR30632:SF14">
    <property type="entry name" value="TUNGSTATE_MOLYBDATE_CHROMATE-BINDING PROTEIN MODA"/>
    <property type="match status" value="1"/>
</dbReference>
<feature type="binding site" evidence="6">
    <location>
        <position position="176"/>
    </location>
    <ligand>
        <name>molybdate</name>
        <dbReference type="ChEBI" id="CHEBI:36264"/>
    </ligand>
</feature>
<keyword evidence="8" id="KW-1185">Reference proteome</keyword>
<dbReference type="Gene3D" id="3.40.190.10">
    <property type="entry name" value="Periplasmic binding protein-like II"/>
    <property type="match status" value="2"/>
</dbReference>
<dbReference type="AlphaFoldDB" id="A0A395JNP1"/>
<evidence type="ECO:0000256" key="2">
    <source>
        <dbReference type="ARBA" id="ARBA00022505"/>
    </source>
</evidence>
<dbReference type="GO" id="GO:0015689">
    <property type="term" value="P:molybdate ion transport"/>
    <property type="evidence" value="ECO:0007669"/>
    <property type="project" value="InterPro"/>
</dbReference>
<dbReference type="InterPro" id="IPR050682">
    <property type="entry name" value="ModA/WtpA"/>
</dbReference>
<dbReference type="PANTHER" id="PTHR30632">
    <property type="entry name" value="MOLYBDATE-BINDING PERIPLASMIC PROTEIN"/>
    <property type="match status" value="1"/>
</dbReference>
<evidence type="ECO:0000256" key="3">
    <source>
        <dbReference type="ARBA" id="ARBA00022723"/>
    </source>
</evidence>
<dbReference type="EMBL" id="QNRT01000003">
    <property type="protein sequence ID" value="RBP49694.1"/>
    <property type="molecule type" value="Genomic_DNA"/>
</dbReference>
<dbReference type="FunFam" id="3.40.190.10:FF:000035">
    <property type="entry name" value="Molybdate ABC transporter substrate-binding protein"/>
    <property type="match status" value="1"/>
</dbReference>
<dbReference type="GO" id="GO:0046872">
    <property type="term" value="F:metal ion binding"/>
    <property type="evidence" value="ECO:0007669"/>
    <property type="project" value="UniProtKB-KW"/>
</dbReference>
<sequence>MTAFMANTTSRWWVSFVIGVSSLAMSPSISAETLRVAVASNFSAVAHQLAEQFELETGHAVVLLLGSSGKHVAQIRHGLKVDLFLAADAIRPQALEEDGLIVADSRFTYAVGRLVLWQPSGPTPTASSVNALNLGASKVAVANPKLAPYGAAALHVLNALGYFDAIQGSLVYGENVTQAYQFAYSGHASVAFVAYSQVLARADEHYWLVPQQLHQPITQQAVLLRDTPVARQFHTYLQSTKAMELIRNHGYDTP</sequence>
<comment type="subunit">
    <text evidence="5">The complex is composed of two ATP-binding proteins (ModC), two transmembrane proteins (ModB) and a solute-binding protein (ModA).</text>
</comment>
<dbReference type="SUPFAM" id="SSF53850">
    <property type="entry name" value="Periplasmic binding protein-like II"/>
    <property type="match status" value="1"/>
</dbReference>
<keyword evidence="3 6" id="KW-0479">Metal-binding</keyword>
<organism evidence="7 8">
    <name type="scientific">Arenicella xantha</name>
    <dbReference type="NCBI Taxonomy" id="644221"/>
    <lineage>
        <taxon>Bacteria</taxon>
        <taxon>Pseudomonadati</taxon>
        <taxon>Pseudomonadota</taxon>
        <taxon>Gammaproteobacteria</taxon>
        <taxon>Arenicellales</taxon>
        <taxon>Arenicellaceae</taxon>
        <taxon>Arenicella</taxon>
    </lineage>
</organism>
<reference evidence="7 8" key="1">
    <citation type="submission" date="2018-06" db="EMBL/GenBank/DDBJ databases">
        <title>Genomic Encyclopedia of Type Strains, Phase IV (KMG-IV): sequencing the most valuable type-strain genomes for metagenomic binning, comparative biology and taxonomic classification.</title>
        <authorList>
            <person name="Goeker M."/>
        </authorList>
    </citation>
    <scope>NUCLEOTIDE SEQUENCE [LARGE SCALE GENOMIC DNA]</scope>
    <source>
        <strain evidence="7 8">DSM 24032</strain>
    </source>
</reference>
<dbReference type="CDD" id="cd13539">
    <property type="entry name" value="PBP2_AvModA"/>
    <property type="match status" value="1"/>
</dbReference>
<dbReference type="InParanoid" id="A0A395JNP1"/>
<comment type="similarity">
    <text evidence="1">Belongs to the bacterial solute-binding protein ModA family.</text>
</comment>
<accession>A0A395JNP1</accession>
<evidence type="ECO:0000313" key="7">
    <source>
        <dbReference type="EMBL" id="RBP49694.1"/>
    </source>
</evidence>
<evidence type="ECO:0000256" key="5">
    <source>
        <dbReference type="ARBA" id="ARBA00062515"/>
    </source>
</evidence>
<dbReference type="OrthoDB" id="9785015at2"/>
<dbReference type="PIRSF" id="PIRSF004846">
    <property type="entry name" value="ModA"/>
    <property type="match status" value="1"/>
</dbReference>
<dbReference type="Proteomes" id="UP000253083">
    <property type="component" value="Unassembled WGS sequence"/>
</dbReference>
<dbReference type="InterPro" id="IPR005950">
    <property type="entry name" value="ModA"/>
</dbReference>
<keyword evidence="4" id="KW-0732">Signal</keyword>
<dbReference type="GO" id="GO:1901359">
    <property type="term" value="F:tungstate binding"/>
    <property type="evidence" value="ECO:0007669"/>
    <property type="project" value="UniProtKB-ARBA"/>
</dbReference>
<evidence type="ECO:0000256" key="6">
    <source>
        <dbReference type="PIRSR" id="PIRSR004846-1"/>
    </source>
</evidence>
<dbReference type="InterPro" id="IPR044084">
    <property type="entry name" value="AvModA-like_subst-bd"/>
</dbReference>
<evidence type="ECO:0000313" key="8">
    <source>
        <dbReference type="Proteomes" id="UP000253083"/>
    </source>
</evidence>
<dbReference type="Pfam" id="PF13531">
    <property type="entry name" value="SBP_bac_11"/>
    <property type="match status" value="1"/>
</dbReference>
<dbReference type="GO" id="GO:0030973">
    <property type="term" value="F:molybdate ion binding"/>
    <property type="evidence" value="ECO:0007669"/>
    <property type="project" value="InterPro"/>
</dbReference>
<keyword evidence="2 6" id="KW-0500">Molybdenum</keyword>
<evidence type="ECO:0000256" key="1">
    <source>
        <dbReference type="ARBA" id="ARBA00009175"/>
    </source>
</evidence>
<name>A0A395JNP1_9GAMM</name>
<dbReference type="NCBIfam" id="TIGR01256">
    <property type="entry name" value="modA"/>
    <property type="match status" value="1"/>
</dbReference>